<dbReference type="Proteomes" id="UP000182798">
    <property type="component" value="Unassembled WGS sequence"/>
</dbReference>
<dbReference type="PANTHER" id="PTHR35810">
    <property type="entry name" value="CYTOPLASMIC PROTEIN-RELATED"/>
    <property type="match status" value="1"/>
</dbReference>
<evidence type="ECO:0008006" key="3">
    <source>
        <dbReference type="Google" id="ProtNLM"/>
    </source>
</evidence>
<dbReference type="OrthoDB" id="9802752at2"/>
<dbReference type="RefSeq" id="WP_071565107.1">
    <property type="nucleotide sequence ID" value="NZ_MIQH01000939.1"/>
</dbReference>
<dbReference type="EMBL" id="MIQH01000939">
    <property type="protein sequence ID" value="OIR23972.1"/>
    <property type="molecule type" value="Genomic_DNA"/>
</dbReference>
<accession>A0A1J5TUY6</accession>
<sequence>MNKQQDIIIYNTADGKASVALYAKDGVVWMNQNQLAELFNTSKQNISLHIVNTLKYNELQEKSVVKDYLTTASDGKKYKVAFYALEMVLAVGYRVKSIRGVQFRTWATDTLKKYRVKSFLQTIKE</sequence>
<gene>
    <name evidence="1" type="ORF">BGC33_08815</name>
</gene>
<dbReference type="InterPro" id="IPR011204">
    <property type="entry name" value="Virulence_RhuM-like"/>
</dbReference>
<comment type="caution">
    <text evidence="1">The sequence shown here is derived from an EMBL/GenBank/DDBJ whole genome shotgun (WGS) entry which is preliminary data.</text>
</comment>
<dbReference type="PANTHER" id="PTHR35810:SF1">
    <property type="entry name" value="CYTOPLASMIC PROTEIN"/>
    <property type="match status" value="1"/>
</dbReference>
<name>A0A1J5TUY6_9GAMM</name>
<proteinExistence type="predicted"/>
<evidence type="ECO:0000313" key="1">
    <source>
        <dbReference type="EMBL" id="OIR23972.1"/>
    </source>
</evidence>
<dbReference type="AlphaFoldDB" id="A0A1J5TUY6"/>
<organism evidence="1 2">
    <name type="scientific">Bathymodiolus thermophilus thioautotrophic gill symbiont</name>
    <dbReference type="NCBI Taxonomy" id="2360"/>
    <lineage>
        <taxon>Bacteria</taxon>
        <taxon>Pseudomonadati</taxon>
        <taxon>Pseudomonadota</taxon>
        <taxon>Gammaproteobacteria</taxon>
        <taxon>sulfur-oxidizing symbionts</taxon>
    </lineage>
</organism>
<dbReference type="Pfam" id="PF13310">
    <property type="entry name" value="Virulence_RhuM"/>
    <property type="match status" value="1"/>
</dbReference>
<evidence type="ECO:0000313" key="2">
    <source>
        <dbReference type="Proteomes" id="UP000182798"/>
    </source>
</evidence>
<reference evidence="2" key="1">
    <citation type="submission" date="2016-09" db="EMBL/GenBank/DDBJ databases">
        <title>Genome Sequence of Bathymodiolus thermophilus sulfur-oxidizing gill endosymbiont.</title>
        <authorList>
            <person name="Ponnudurai R."/>
            <person name="Kleiner M."/>
            <person name="Sayavedra L."/>
            <person name="Thuermer A."/>
            <person name="Felbeck H."/>
            <person name="Schlueter R."/>
            <person name="Schweder T."/>
            <person name="Markert S."/>
        </authorList>
    </citation>
    <scope>NUCLEOTIDE SEQUENCE [LARGE SCALE GENOMIC DNA]</scope>
    <source>
        <strain evidence="2">BAT/CrabSpa'14</strain>
    </source>
</reference>
<protein>
    <recommendedName>
        <fullName evidence="3">Virulence protein</fullName>
    </recommendedName>
</protein>